<evidence type="ECO:0000256" key="1">
    <source>
        <dbReference type="SAM" id="MobiDB-lite"/>
    </source>
</evidence>
<feature type="region of interest" description="Disordered" evidence="1">
    <location>
        <begin position="160"/>
        <end position="181"/>
    </location>
</feature>
<accession>A0ABQ3AFQ8</accession>
<sequence>MVPGRGAEWEPAGLPPAGLAGALGGTTADRWIGGPMGLAGTGLSARAGRAGGGVGGVARWTGAAGVGAAVWGLASSPRTGIASGPAGVGGTGRCTAGAGLLLEPVGAGAGAAWGAEGAGGSPGPAVEGLAGGVAVRCTTGMPAAPGERVSSRPLFRTGRAVSPCGASGRAGDTGGAGAWAR</sequence>
<proteinExistence type="predicted"/>
<name>A0ABQ3AFQ8_9ACTN</name>
<keyword evidence="3" id="KW-1185">Reference proteome</keyword>
<organism evidence="2 3">
    <name type="scientific">Streptomyces xanthochromogenes</name>
    <dbReference type="NCBI Taxonomy" id="67384"/>
    <lineage>
        <taxon>Bacteria</taxon>
        <taxon>Bacillati</taxon>
        <taxon>Actinomycetota</taxon>
        <taxon>Actinomycetes</taxon>
        <taxon>Kitasatosporales</taxon>
        <taxon>Streptomycetaceae</taxon>
        <taxon>Streptomyces</taxon>
    </lineage>
</organism>
<evidence type="ECO:0000313" key="3">
    <source>
        <dbReference type="Proteomes" id="UP000600946"/>
    </source>
</evidence>
<protein>
    <submittedName>
        <fullName evidence="2">Uncharacterized protein</fullName>
    </submittedName>
</protein>
<reference evidence="3" key="1">
    <citation type="journal article" date="2019" name="Int. J. Syst. Evol. Microbiol.">
        <title>The Global Catalogue of Microorganisms (GCM) 10K type strain sequencing project: providing services to taxonomists for standard genome sequencing and annotation.</title>
        <authorList>
            <consortium name="The Broad Institute Genomics Platform"/>
            <consortium name="The Broad Institute Genome Sequencing Center for Infectious Disease"/>
            <person name="Wu L."/>
            <person name="Ma J."/>
        </authorList>
    </citation>
    <scope>NUCLEOTIDE SEQUENCE [LARGE SCALE GENOMIC DNA]</scope>
    <source>
        <strain evidence="3">JCM 4594</strain>
    </source>
</reference>
<comment type="caution">
    <text evidence="2">The sequence shown here is derived from an EMBL/GenBank/DDBJ whole genome shotgun (WGS) entry which is preliminary data.</text>
</comment>
<feature type="compositionally biased region" description="Gly residues" evidence="1">
    <location>
        <begin position="171"/>
        <end position="181"/>
    </location>
</feature>
<dbReference type="EMBL" id="BMUU01000009">
    <property type="protein sequence ID" value="GGY51744.1"/>
    <property type="molecule type" value="Genomic_DNA"/>
</dbReference>
<evidence type="ECO:0000313" key="2">
    <source>
        <dbReference type="EMBL" id="GGY51744.1"/>
    </source>
</evidence>
<gene>
    <name evidence="2" type="ORF">GCM10010326_52770</name>
</gene>
<dbReference type="Proteomes" id="UP000600946">
    <property type="component" value="Unassembled WGS sequence"/>
</dbReference>